<dbReference type="Pfam" id="PF05947">
    <property type="entry name" value="T6SS_TssF"/>
    <property type="match status" value="1"/>
</dbReference>
<sequence length="610" mass="67236">MEQLLPYYERELAFLRRNAREFAERYPKIAGRLRLSGDIGQDPHVERLIESFALLSARVSKRIEDDFPEFTEALLEVLYPHYLRPFPSCSIACFDAGASAAQLRAPLLIERGTELRSRPVRGVACRFRTAYPVTLAPVRLARAGFSSVLSPPQGTRLPDRACAQISIELEHLGEQGDFSRLKLPALRVFVDGEPSLCAALRDALGMRVVGAWAEGASDGRWIPIDNPVRPVGFEEDEALLELPARAHPAYRLLTELFAFPEKFGFFDIELGALSPQGGKRVVLHLALASAHAQEAQAHLLQGVDASNLRLGCTPVVNLFRQPGEPIRLTHTDTRYPVLADARRPYAFEVHSVESVKRVRHTAQGEDITEFRPLYSLQHGATRGQGRHYWMAHRDEWLAEHSPGHELSLSLVDLDFDPAVPQAEVLSLELSCSNRDLPTYLAFGITGGDLTLEGGGPVRSIALLRKPTAPLRFARGRGAHWRLISQLSLSHTGLAAGGVEALRETMRLYDLPRSAISSRQIEGITGLDVQPATAWLPGAGFPSQARGMEVRLSIDDDSFVGAGLHVFTGVLERFLALHVHLNSFSRLVLVSGRSGEEILRCPARSGDSVLL</sequence>
<protein>
    <submittedName>
        <fullName evidence="1">Type VI secretion system baseplate subunit TssF</fullName>
    </submittedName>
</protein>
<dbReference type="NCBIfam" id="TIGR03359">
    <property type="entry name" value="VI_chp_6"/>
    <property type="match status" value="1"/>
</dbReference>
<comment type="caution">
    <text evidence="1">The sequence shown here is derived from an EMBL/GenBank/DDBJ whole genome shotgun (WGS) entry which is preliminary data.</text>
</comment>
<dbReference type="Proteomes" id="UP000321248">
    <property type="component" value="Unassembled WGS sequence"/>
</dbReference>
<accession>A0A5C8KQD7</accession>
<dbReference type="InterPro" id="IPR010272">
    <property type="entry name" value="T6SS_TssF"/>
</dbReference>
<reference evidence="1 2" key="1">
    <citation type="submission" date="2019-08" db="EMBL/GenBank/DDBJ databases">
        <authorList>
            <person name="Karlyshev A.V."/>
        </authorList>
    </citation>
    <scope>NUCLEOTIDE SEQUENCE [LARGE SCALE GENOMIC DNA]</scope>
    <source>
        <strain evidence="1 2">Alg18-2.2</strain>
    </source>
</reference>
<dbReference type="AlphaFoldDB" id="A0A5C8KQD7"/>
<dbReference type="PANTHER" id="PTHR35370">
    <property type="entry name" value="CYTOPLASMIC PROTEIN-RELATED-RELATED"/>
    <property type="match status" value="1"/>
</dbReference>
<keyword evidence="2" id="KW-1185">Reference proteome</keyword>
<dbReference type="PANTHER" id="PTHR35370:SF1">
    <property type="entry name" value="TYPE VI SECRETION SYSTEM COMPONENT TSSF1"/>
    <property type="match status" value="1"/>
</dbReference>
<evidence type="ECO:0000313" key="2">
    <source>
        <dbReference type="Proteomes" id="UP000321248"/>
    </source>
</evidence>
<evidence type="ECO:0000313" key="1">
    <source>
        <dbReference type="EMBL" id="TXK62611.1"/>
    </source>
</evidence>
<dbReference type="PIRSF" id="PIRSF028304">
    <property type="entry name" value="UCP028304"/>
    <property type="match status" value="1"/>
</dbReference>
<gene>
    <name evidence="1" type="primary">tssF</name>
    <name evidence="1" type="ORF">FU658_07655</name>
</gene>
<proteinExistence type="predicted"/>
<name>A0A5C8KQD7_9GAMM</name>
<dbReference type="OrthoDB" id="9763676at2"/>
<dbReference type="EMBL" id="VRTS01000004">
    <property type="protein sequence ID" value="TXK62611.1"/>
    <property type="molecule type" value="Genomic_DNA"/>
</dbReference>
<organism evidence="1 2">
    <name type="scientific">Alkalisalibacterium limincola</name>
    <dbReference type="NCBI Taxonomy" id="2699169"/>
    <lineage>
        <taxon>Bacteria</taxon>
        <taxon>Pseudomonadati</taxon>
        <taxon>Pseudomonadota</taxon>
        <taxon>Gammaproteobacteria</taxon>
        <taxon>Lysobacterales</taxon>
        <taxon>Lysobacteraceae</taxon>
        <taxon>Alkalisalibacterium</taxon>
    </lineage>
</organism>
<dbReference type="RefSeq" id="WP_147891534.1">
    <property type="nucleotide sequence ID" value="NZ_VRTS01000004.1"/>
</dbReference>